<sequence length="124" mass="14416">MPSASPLLWAPPGPQPPQPPLEHPGVTPQERYKIDDDEDKIRERSHASEQRQIRKRNGKEKHITRGETEERGKKKGKKYKRAHLLSKYALFSYNYPKRSNHIPQLALRVGKGRSDCDPFMIDDY</sequence>
<name>F0UUN2_AJEC8</name>
<feature type="compositionally biased region" description="Basic and acidic residues" evidence="1">
    <location>
        <begin position="30"/>
        <end position="52"/>
    </location>
</feature>
<proteinExistence type="predicted"/>
<feature type="compositionally biased region" description="Basic and acidic residues" evidence="1">
    <location>
        <begin position="60"/>
        <end position="72"/>
    </location>
</feature>
<organism evidence="3">
    <name type="scientific">Ajellomyces capsulatus (strain H88)</name>
    <name type="common">Darling's disease fungus</name>
    <name type="synonym">Histoplasma capsulatum</name>
    <dbReference type="NCBI Taxonomy" id="544711"/>
    <lineage>
        <taxon>Eukaryota</taxon>
        <taxon>Fungi</taxon>
        <taxon>Dikarya</taxon>
        <taxon>Ascomycota</taxon>
        <taxon>Pezizomycotina</taxon>
        <taxon>Eurotiomycetes</taxon>
        <taxon>Eurotiomycetidae</taxon>
        <taxon>Onygenales</taxon>
        <taxon>Ajellomycetaceae</taxon>
        <taxon>Histoplasma</taxon>
    </lineage>
</organism>
<evidence type="ECO:0000256" key="1">
    <source>
        <dbReference type="SAM" id="MobiDB-lite"/>
    </source>
</evidence>
<reference evidence="3" key="1">
    <citation type="submission" date="2008-07" db="EMBL/GenBank/DDBJ databases">
        <title>Annotation of Ajellomyces capsulatus strain H88.</title>
        <authorList>
            <person name="Champion M."/>
            <person name="Cuomo C."/>
            <person name="Ma L.-J."/>
            <person name="Henn M.R."/>
            <person name="Sil A."/>
            <person name="Goldman B."/>
            <person name="Young S.K."/>
            <person name="Kodira C.D."/>
            <person name="Zeng Q."/>
            <person name="Koehrsen M."/>
            <person name="Alvarado L."/>
            <person name="Berlin A."/>
            <person name="Borenstein D."/>
            <person name="Chen Z."/>
            <person name="Engels R."/>
            <person name="Freedman E."/>
            <person name="Gellesch M."/>
            <person name="Goldberg J."/>
            <person name="Griggs A."/>
            <person name="Gujja S."/>
            <person name="Heiman D."/>
            <person name="Hepburn T."/>
            <person name="Howarth C."/>
            <person name="Jen D."/>
            <person name="Larson L."/>
            <person name="Lewis B."/>
            <person name="Mehta T."/>
            <person name="Park D."/>
            <person name="Pearson M."/>
            <person name="Roberts A."/>
            <person name="Saif S."/>
            <person name="Shea T."/>
            <person name="Shenoy N."/>
            <person name="Sisk P."/>
            <person name="Stolte C."/>
            <person name="Sykes S."/>
            <person name="Walk T."/>
            <person name="White J."/>
            <person name="Yandava C."/>
            <person name="Klein B."/>
            <person name="McEwen J.G."/>
            <person name="Puccia R."/>
            <person name="Goldman G.H."/>
            <person name="Felipe M.S."/>
            <person name="Nino-Vega G."/>
            <person name="San-Blas G."/>
            <person name="Taylor J."/>
            <person name="Mendoza L."/>
            <person name="Galagan J."/>
            <person name="Nusbaum C."/>
            <person name="Birren B."/>
        </authorList>
    </citation>
    <scope>NUCLEOTIDE SEQUENCE [LARGE SCALE GENOMIC DNA]</scope>
    <source>
        <strain evidence="3">H88</strain>
    </source>
</reference>
<dbReference type="EMBL" id="DS990643">
    <property type="protein sequence ID" value="EGC49609.1"/>
    <property type="molecule type" value="Genomic_DNA"/>
</dbReference>
<accession>F0UUN2</accession>
<evidence type="ECO:0000313" key="3">
    <source>
        <dbReference type="Proteomes" id="UP000008142"/>
    </source>
</evidence>
<feature type="region of interest" description="Disordered" evidence="1">
    <location>
        <begin position="1"/>
        <end position="79"/>
    </location>
</feature>
<evidence type="ECO:0000313" key="2">
    <source>
        <dbReference type="EMBL" id="EGC49609.1"/>
    </source>
</evidence>
<dbReference type="AlphaFoldDB" id="F0UUN2"/>
<protein>
    <submittedName>
        <fullName evidence="2">Predicted protein</fullName>
    </submittedName>
</protein>
<gene>
    <name evidence="2" type="ORF">HCEG_08824</name>
</gene>
<feature type="compositionally biased region" description="Pro residues" evidence="1">
    <location>
        <begin position="9"/>
        <end position="22"/>
    </location>
</feature>
<dbReference type="Proteomes" id="UP000008142">
    <property type="component" value="Unassembled WGS sequence"/>
</dbReference>
<dbReference type="HOGENOM" id="CLU_2003240_0_0_1"/>